<proteinExistence type="predicted"/>
<dbReference type="PROSITE" id="PS50194">
    <property type="entry name" value="FILAMIN_REPEAT"/>
    <property type="match status" value="1"/>
</dbReference>
<dbReference type="EMBL" id="LFZO01000128">
    <property type="protein sequence ID" value="KXT13125.1"/>
    <property type="molecule type" value="Genomic_DNA"/>
</dbReference>
<protein>
    <submittedName>
        <fullName evidence="3">Uncharacterized protein</fullName>
    </submittedName>
</protein>
<name>A0A139IER6_9PEZI</name>
<keyword evidence="4" id="KW-1185">Reference proteome</keyword>
<evidence type="ECO:0000313" key="4">
    <source>
        <dbReference type="Proteomes" id="UP000073492"/>
    </source>
</evidence>
<evidence type="ECO:0000256" key="1">
    <source>
        <dbReference type="PROSITE-ProRule" id="PRU00087"/>
    </source>
</evidence>
<feature type="region of interest" description="Disordered" evidence="2">
    <location>
        <begin position="72"/>
        <end position="105"/>
    </location>
</feature>
<sequence>MIHSRALCFDGDVEKNRIPLAKSKVPCIATKELVNRPGQTPLKHSFHEISQRVAEPDPVAFADPAFAAPRSVVERDHEGYKRDPKALKRPPKARDTKPEPTVPRSVPLEVSFGRAEVASRDAGAAILPPRETGRPWRRVAVGTGIERVRERAFEALKFAVDLSSSFPGYLRAFIGGPGKMIHPASSPVYNLSTFRCPYTPFEALQHPMTTMIGSGESEAGPSKLHQVLRMTGKKRKARMERGAPDAATRSLQSKSSWFSGKKAYGIVFATLKQEANSGLLQKLHIPSRRWYGLDRSLPLLSIPIAMFRPQYRVVSLADLSSLEC</sequence>
<feature type="compositionally biased region" description="Basic and acidic residues" evidence="2">
    <location>
        <begin position="72"/>
        <end position="98"/>
    </location>
</feature>
<comment type="caution">
    <text evidence="3">The sequence shown here is derived from an EMBL/GenBank/DDBJ whole genome shotgun (WGS) entry which is preliminary data.</text>
</comment>
<evidence type="ECO:0000256" key="2">
    <source>
        <dbReference type="SAM" id="MobiDB-lite"/>
    </source>
</evidence>
<feature type="repeat" description="Filamin" evidence="1">
    <location>
        <begin position="130"/>
        <end position="226"/>
    </location>
</feature>
<gene>
    <name evidence="3" type="ORF">AC579_5628</name>
</gene>
<reference evidence="3 4" key="1">
    <citation type="submission" date="2015-07" db="EMBL/GenBank/DDBJ databases">
        <title>Comparative genomics of the Sigatoka disease complex on banana suggests a link between parallel evolutionary changes in Pseudocercospora fijiensis and Pseudocercospora eumusae and increased virulence on the banana host.</title>
        <authorList>
            <person name="Chang T.-C."/>
            <person name="Salvucci A."/>
            <person name="Crous P.W."/>
            <person name="Stergiopoulos I."/>
        </authorList>
    </citation>
    <scope>NUCLEOTIDE SEQUENCE [LARGE SCALE GENOMIC DNA]</scope>
    <source>
        <strain evidence="3 4">CBS 116634</strain>
    </source>
</reference>
<organism evidence="3 4">
    <name type="scientific">Pseudocercospora musae</name>
    <dbReference type="NCBI Taxonomy" id="113226"/>
    <lineage>
        <taxon>Eukaryota</taxon>
        <taxon>Fungi</taxon>
        <taxon>Dikarya</taxon>
        <taxon>Ascomycota</taxon>
        <taxon>Pezizomycotina</taxon>
        <taxon>Dothideomycetes</taxon>
        <taxon>Dothideomycetidae</taxon>
        <taxon>Mycosphaerellales</taxon>
        <taxon>Mycosphaerellaceae</taxon>
        <taxon>Pseudocercospora</taxon>
    </lineage>
</organism>
<dbReference type="InterPro" id="IPR017868">
    <property type="entry name" value="Filamin/ABP280_repeat-like"/>
</dbReference>
<dbReference type="Proteomes" id="UP000073492">
    <property type="component" value="Unassembled WGS sequence"/>
</dbReference>
<dbReference type="AlphaFoldDB" id="A0A139IER6"/>
<evidence type="ECO:0000313" key="3">
    <source>
        <dbReference type="EMBL" id="KXT13125.1"/>
    </source>
</evidence>
<accession>A0A139IER6</accession>